<evidence type="ECO:0008006" key="4">
    <source>
        <dbReference type="Google" id="ProtNLM"/>
    </source>
</evidence>
<dbReference type="RefSeq" id="WP_044514718.1">
    <property type="nucleotide sequence ID" value="NZ_HG322951.1"/>
</dbReference>
<organism evidence="2 3">
    <name type="scientific">Mycolicibacterium septicum DSM 44393</name>
    <dbReference type="NCBI Taxonomy" id="1341646"/>
    <lineage>
        <taxon>Bacteria</taxon>
        <taxon>Bacillati</taxon>
        <taxon>Actinomycetota</taxon>
        <taxon>Actinomycetes</taxon>
        <taxon>Mycobacteriales</taxon>
        <taxon>Mycobacteriaceae</taxon>
        <taxon>Mycolicibacterium</taxon>
    </lineage>
</organism>
<gene>
    <name evidence="2" type="ORF">HGA11_06775</name>
</gene>
<comment type="caution">
    <text evidence="2">The sequence shown here is derived from an EMBL/GenBank/DDBJ whole genome shotgun (WGS) entry which is preliminary data.</text>
</comment>
<sequence>MGSVLKVAPAELQSAAAAETAVGGVITGLAVGQLLTAAAAAMPGLQSGAACGQAATVVDSSVQAIGTEVGAHADNLNTAARSYQTADDESARRLKSAQPAG</sequence>
<evidence type="ECO:0000256" key="1">
    <source>
        <dbReference type="SAM" id="MobiDB-lite"/>
    </source>
</evidence>
<dbReference type="AlphaFoldDB" id="A0A7X6MPW8"/>
<evidence type="ECO:0000313" key="2">
    <source>
        <dbReference type="EMBL" id="NKZ10679.1"/>
    </source>
</evidence>
<evidence type="ECO:0000313" key="3">
    <source>
        <dbReference type="Proteomes" id="UP000518188"/>
    </source>
</evidence>
<accession>A0A7X6MPW8</accession>
<protein>
    <recommendedName>
        <fullName evidence="4">ESX-1 secretion-associated protein</fullName>
    </recommendedName>
</protein>
<dbReference type="Proteomes" id="UP000518188">
    <property type="component" value="Unassembled WGS sequence"/>
</dbReference>
<proteinExistence type="predicted"/>
<name>A0A7X6MPW8_9MYCO</name>
<reference evidence="2 3" key="1">
    <citation type="submission" date="2020-04" db="EMBL/GenBank/DDBJ databases">
        <title>MicrobeNet Type strains.</title>
        <authorList>
            <person name="Nicholson A.C."/>
        </authorList>
    </citation>
    <scope>NUCLEOTIDE SEQUENCE [LARGE SCALE GENOMIC DNA]</scope>
    <source>
        <strain evidence="2 3">ATCC 700731</strain>
    </source>
</reference>
<feature type="region of interest" description="Disordered" evidence="1">
    <location>
        <begin position="82"/>
        <end position="101"/>
    </location>
</feature>
<dbReference type="EMBL" id="JAAXPJ010000002">
    <property type="protein sequence ID" value="NKZ10679.1"/>
    <property type="molecule type" value="Genomic_DNA"/>
</dbReference>